<protein>
    <recommendedName>
        <fullName evidence="7 12">Coproporphyrinogen III oxidase</fullName>
        <ecNumber evidence="6 12">1.3.3.15</ecNumber>
    </recommendedName>
</protein>
<comment type="similarity">
    <text evidence="5 12">Belongs to the protoporphyrinogen/coproporphyrinogen oxidase family. Coproporphyrinogen III oxidase subfamily.</text>
</comment>
<evidence type="ECO:0000259" key="13">
    <source>
        <dbReference type="Pfam" id="PF01593"/>
    </source>
</evidence>
<evidence type="ECO:0000256" key="5">
    <source>
        <dbReference type="ARBA" id="ARBA00008310"/>
    </source>
</evidence>
<comment type="pathway">
    <text evidence="4 12">Porphyrin-containing compound metabolism; protoheme biosynthesis.</text>
</comment>
<dbReference type="InterPro" id="IPR036188">
    <property type="entry name" value="FAD/NAD-bd_sf"/>
</dbReference>
<keyword evidence="8 12" id="KW-0285">Flavoprotein</keyword>
<keyword evidence="11 12" id="KW-0350">Heme biosynthesis</keyword>
<dbReference type="Gene3D" id="1.10.3110.10">
    <property type="entry name" value="protoporphyrinogen ix oxidase, domain 3"/>
    <property type="match status" value="1"/>
</dbReference>
<evidence type="ECO:0000256" key="7">
    <source>
        <dbReference type="ARBA" id="ARBA00019046"/>
    </source>
</evidence>
<evidence type="ECO:0000256" key="1">
    <source>
        <dbReference type="ARBA" id="ARBA00001755"/>
    </source>
</evidence>
<dbReference type="GO" id="GO:0004729">
    <property type="term" value="F:oxygen-dependent protoporphyrinogen oxidase activity"/>
    <property type="evidence" value="ECO:0007669"/>
    <property type="project" value="UniProtKB-EC"/>
</dbReference>
<evidence type="ECO:0000256" key="10">
    <source>
        <dbReference type="ARBA" id="ARBA00023002"/>
    </source>
</evidence>
<gene>
    <name evidence="14" type="primary">hemG</name>
    <name evidence="14" type="ORF">P3H78_07435</name>
</gene>
<evidence type="ECO:0000313" key="15">
    <source>
        <dbReference type="Proteomes" id="UP001221150"/>
    </source>
</evidence>
<evidence type="ECO:0000256" key="2">
    <source>
        <dbReference type="ARBA" id="ARBA00001974"/>
    </source>
</evidence>
<dbReference type="PANTHER" id="PTHR42923">
    <property type="entry name" value="PROTOPORPHYRINOGEN OXIDASE"/>
    <property type="match status" value="1"/>
</dbReference>
<dbReference type="InterPro" id="IPR004572">
    <property type="entry name" value="Protoporphyrinogen_oxidase"/>
</dbReference>
<keyword evidence="10 12" id="KW-0560">Oxidoreductase</keyword>
<accession>A0ABT6A1E7</accession>
<sequence>MSTTGTAAGHVVVIGAGIAGLAAAHRLLERGARVTVLEAAGRVGGKLLPGEIEGVRVDLGAESMLARRPEAVGLARSVGLAGALRTPATTTASIWTRGALRPMPKGHVMGVPGTASALAGVLSEEGVRRIEEDTRLPRTEVGEDVAVGEYVAARLGREVVDRLVEPLLGGVYAGDAYRISMRSAVPQLFAAARAHASLTEGVREIQAKAAAAQQSGPVFMGIEGGVGRLPLAAAESVRARGGEILTGTAVTGLRREGPAGWRVTAGGRVLRADAVVVAVPAPAAAALLRPEAPAAAAELDAVEYASMALVTLAYRRAGAGLPEGSGFLVPPVDGRTIKAATFASRKWGWVGAEDPDVVVVRTSVGRHRETEVLGHDDADLVEISRHDLRAAAGLDAAPLAARVTRWDDGLPQYPVGHHARVARIRAHVAALPGLAVCGAVYDGVGIPACIASADAAVDQLGGDLRAVRELTAHPVQSLHGGAGE</sequence>
<comment type="caution">
    <text evidence="14">The sequence shown here is derived from an EMBL/GenBank/DDBJ whole genome shotgun (WGS) entry which is preliminary data.</text>
</comment>
<keyword evidence="15" id="KW-1185">Reference proteome</keyword>
<reference evidence="14 15" key="1">
    <citation type="submission" date="2023-03" db="EMBL/GenBank/DDBJ databases">
        <title>Draft genome sequence of Streptomyces sp. K1PA1 isolated from peat swamp forest in Thailand.</title>
        <authorList>
            <person name="Klaysubun C."/>
            <person name="Duangmal K."/>
        </authorList>
    </citation>
    <scope>NUCLEOTIDE SEQUENCE [LARGE SCALE GENOMIC DNA]</scope>
    <source>
        <strain evidence="14 15">K1PA1</strain>
    </source>
</reference>
<dbReference type="Proteomes" id="UP001221150">
    <property type="component" value="Unassembled WGS sequence"/>
</dbReference>
<keyword evidence="9 12" id="KW-0274">FAD</keyword>
<dbReference type="SUPFAM" id="SSF54373">
    <property type="entry name" value="FAD-linked reductases, C-terminal domain"/>
    <property type="match status" value="1"/>
</dbReference>
<proteinExistence type="inferred from homology"/>
<comment type="subcellular location">
    <subcellularLocation>
        <location evidence="12">Cytoplasm</location>
    </subcellularLocation>
</comment>
<evidence type="ECO:0000256" key="9">
    <source>
        <dbReference type="ARBA" id="ARBA00022827"/>
    </source>
</evidence>
<evidence type="ECO:0000313" key="14">
    <source>
        <dbReference type="EMBL" id="MDF3298466.1"/>
    </source>
</evidence>
<evidence type="ECO:0000256" key="8">
    <source>
        <dbReference type="ARBA" id="ARBA00022630"/>
    </source>
</evidence>
<dbReference type="EC" id="1.3.3.15" evidence="6 12"/>
<dbReference type="Gene3D" id="3.50.50.60">
    <property type="entry name" value="FAD/NAD(P)-binding domain"/>
    <property type="match status" value="1"/>
</dbReference>
<organism evidence="14 15">
    <name type="scientific">Streptomyces tropicalis</name>
    <dbReference type="NCBI Taxonomy" id="3034234"/>
    <lineage>
        <taxon>Bacteria</taxon>
        <taxon>Bacillati</taxon>
        <taxon>Actinomycetota</taxon>
        <taxon>Actinomycetes</taxon>
        <taxon>Kitasatosporales</taxon>
        <taxon>Streptomycetaceae</taxon>
        <taxon>Streptomyces</taxon>
    </lineage>
</organism>
<evidence type="ECO:0000256" key="4">
    <source>
        <dbReference type="ARBA" id="ARBA00004744"/>
    </source>
</evidence>
<dbReference type="Pfam" id="PF01593">
    <property type="entry name" value="Amino_oxidase"/>
    <property type="match status" value="1"/>
</dbReference>
<dbReference type="InterPro" id="IPR050464">
    <property type="entry name" value="Zeta_carotene_desat/Oxidored"/>
</dbReference>
<comment type="function">
    <text evidence="3 12">Involved in coproporphyrin-dependent heme b biosynthesis. Catalyzes the oxidation of coproporphyrinogen III to coproporphyrin III.</text>
</comment>
<evidence type="ECO:0000256" key="11">
    <source>
        <dbReference type="ARBA" id="ARBA00023133"/>
    </source>
</evidence>
<comment type="cofactor">
    <cofactor evidence="2 12">
        <name>FAD</name>
        <dbReference type="ChEBI" id="CHEBI:57692"/>
    </cofactor>
</comment>
<dbReference type="Gene3D" id="3.90.660.20">
    <property type="entry name" value="Protoporphyrinogen oxidase, mitochondrial, domain 2"/>
    <property type="match status" value="1"/>
</dbReference>
<name>A0ABT6A1E7_9ACTN</name>
<feature type="domain" description="Amine oxidase" evidence="13">
    <location>
        <begin position="18"/>
        <end position="459"/>
    </location>
</feature>
<keyword evidence="12" id="KW-0963">Cytoplasm</keyword>
<evidence type="ECO:0000256" key="3">
    <source>
        <dbReference type="ARBA" id="ARBA00002185"/>
    </source>
</evidence>
<dbReference type="PANTHER" id="PTHR42923:SF3">
    <property type="entry name" value="PROTOPORPHYRINOGEN OXIDASE"/>
    <property type="match status" value="1"/>
</dbReference>
<dbReference type="InterPro" id="IPR002937">
    <property type="entry name" value="Amino_oxidase"/>
</dbReference>
<dbReference type="SUPFAM" id="SSF51905">
    <property type="entry name" value="FAD/NAD(P)-binding domain"/>
    <property type="match status" value="1"/>
</dbReference>
<dbReference type="NCBIfam" id="TIGR00562">
    <property type="entry name" value="proto_IX_ox"/>
    <property type="match status" value="1"/>
</dbReference>
<dbReference type="EMBL" id="JARJBB010000003">
    <property type="protein sequence ID" value="MDF3298466.1"/>
    <property type="molecule type" value="Genomic_DNA"/>
</dbReference>
<comment type="catalytic activity">
    <reaction evidence="1">
        <text>coproporphyrinogen III + 3 O2 = coproporphyrin III + 3 H2O2</text>
        <dbReference type="Rhea" id="RHEA:43436"/>
        <dbReference type="ChEBI" id="CHEBI:15379"/>
        <dbReference type="ChEBI" id="CHEBI:16240"/>
        <dbReference type="ChEBI" id="CHEBI:57309"/>
        <dbReference type="ChEBI" id="CHEBI:131725"/>
        <dbReference type="EC" id="1.3.3.15"/>
    </reaction>
    <physiologicalReaction direction="left-to-right" evidence="1">
        <dbReference type="Rhea" id="RHEA:43437"/>
    </physiologicalReaction>
</comment>
<dbReference type="RefSeq" id="WP_276108016.1">
    <property type="nucleotide sequence ID" value="NZ_JARJBB010000003.1"/>
</dbReference>
<evidence type="ECO:0000256" key="6">
    <source>
        <dbReference type="ARBA" id="ARBA00012402"/>
    </source>
</evidence>
<evidence type="ECO:0000256" key="12">
    <source>
        <dbReference type="RuleBase" id="RU364052"/>
    </source>
</evidence>